<keyword evidence="2 4" id="KW-0808">Transferase</keyword>
<comment type="caution">
    <text evidence="5">The sequence shown here is derived from an EMBL/GenBank/DDBJ whole genome shotgun (WGS) entry which is preliminary data.</text>
</comment>
<accession>A0A9X3NEM8</accession>
<proteinExistence type="inferred from homology"/>
<dbReference type="Pfam" id="PF02595">
    <property type="entry name" value="Gly_kinase"/>
    <property type="match status" value="2"/>
</dbReference>
<sequence>MTVPERPVLVAPDKFKGTFNAAQVAAAIGRGLEKAGLMPPDLCPVADGGDGTLDALLPQLGGELVARTVTGPLGRPVKTGFGLIEDGGTAIVEMAMASGLALVGEDKDAWGATTYGTGELIAAAAQAGAAVILVAVGGSATTDGGKGAIEAIEAAGGIGKAKIVILTDVRTVWEDAPKVFGPQKGADEAMVAKLEQRLDDYARTLKKDPRGVPMTGAAGGLSGGLWAQYGATIEPGAAFVLDALDFDDRMRAARAVVTGEGKMDQQTLQGKLVGEIGTRTRQAGVPLHAIVGRDELDGFGKRMIDLQMVQEATNLEEMEAAGERLGEALASGEA</sequence>
<dbReference type="InterPro" id="IPR018193">
    <property type="entry name" value="Glyc_kinase_flavodox-like_fold"/>
</dbReference>
<dbReference type="Proteomes" id="UP001147653">
    <property type="component" value="Unassembled WGS sequence"/>
</dbReference>
<dbReference type="InterPro" id="IPR036129">
    <property type="entry name" value="Glycerate_kinase_sf"/>
</dbReference>
<dbReference type="SUPFAM" id="SSF110738">
    <property type="entry name" value="Glycerate kinase I"/>
    <property type="match status" value="1"/>
</dbReference>
<evidence type="ECO:0000256" key="4">
    <source>
        <dbReference type="PIRNR" id="PIRNR006078"/>
    </source>
</evidence>
<evidence type="ECO:0000313" key="5">
    <source>
        <dbReference type="EMBL" id="MDA0184621.1"/>
    </source>
</evidence>
<organism evidence="5 6">
    <name type="scientific">Solirubrobacter phytolaccae</name>
    <dbReference type="NCBI Taxonomy" id="1404360"/>
    <lineage>
        <taxon>Bacteria</taxon>
        <taxon>Bacillati</taxon>
        <taxon>Actinomycetota</taxon>
        <taxon>Thermoleophilia</taxon>
        <taxon>Solirubrobacterales</taxon>
        <taxon>Solirubrobacteraceae</taxon>
        <taxon>Solirubrobacter</taxon>
    </lineage>
</organism>
<protein>
    <submittedName>
        <fullName evidence="5">Glycerate kinase</fullName>
    </submittedName>
</protein>
<comment type="similarity">
    <text evidence="1 4">Belongs to the glycerate kinase type-1 family.</text>
</comment>
<dbReference type="EMBL" id="JAPDDP010000081">
    <property type="protein sequence ID" value="MDA0184621.1"/>
    <property type="molecule type" value="Genomic_DNA"/>
</dbReference>
<evidence type="ECO:0000256" key="3">
    <source>
        <dbReference type="ARBA" id="ARBA00022777"/>
    </source>
</evidence>
<dbReference type="GO" id="GO:0008887">
    <property type="term" value="F:glycerate kinase activity"/>
    <property type="evidence" value="ECO:0007669"/>
    <property type="project" value="UniProtKB-UniRule"/>
</dbReference>
<evidence type="ECO:0000256" key="2">
    <source>
        <dbReference type="ARBA" id="ARBA00022679"/>
    </source>
</evidence>
<keyword evidence="3 4" id="KW-0418">Kinase</keyword>
<dbReference type="InterPro" id="IPR004381">
    <property type="entry name" value="Glycerate_kinase"/>
</dbReference>
<keyword evidence="6" id="KW-1185">Reference proteome</keyword>
<dbReference type="AlphaFoldDB" id="A0A9X3NEM8"/>
<evidence type="ECO:0000256" key="1">
    <source>
        <dbReference type="ARBA" id="ARBA00006284"/>
    </source>
</evidence>
<gene>
    <name evidence="5" type="ORF">OJ997_30245</name>
</gene>
<reference evidence="5" key="1">
    <citation type="submission" date="2022-10" db="EMBL/GenBank/DDBJ databases">
        <title>The WGS of Solirubrobacter phytolaccae KCTC 29190.</title>
        <authorList>
            <person name="Jiang Z."/>
        </authorList>
    </citation>
    <scope>NUCLEOTIDE SEQUENCE</scope>
    <source>
        <strain evidence="5">KCTC 29190</strain>
    </source>
</reference>
<dbReference type="InterPro" id="IPR018197">
    <property type="entry name" value="Glycerate_kinase_RE-like"/>
</dbReference>
<dbReference type="RefSeq" id="WP_270029075.1">
    <property type="nucleotide sequence ID" value="NZ_JAPDDP010000081.1"/>
</dbReference>
<dbReference type="GO" id="GO:0031388">
    <property type="term" value="P:organic acid phosphorylation"/>
    <property type="evidence" value="ECO:0007669"/>
    <property type="project" value="UniProtKB-UniRule"/>
</dbReference>
<dbReference type="PIRSF" id="PIRSF006078">
    <property type="entry name" value="GlxK"/>
    <property type="match status" value="1"/>
</dbReference>
<evidence type="ECO:0000313" key="6">
    <source>
        <dbReference type="Proteomes" id="UP001147653"/>
    </source>
</evidence>
<dbReference type="PANTHER" id="PTHR21599">
    <property type="entry name" value="GLYCERATE KINASE"/>
    <property type="match status" value="1"/>
</dbReference>
<dbReference type="PANTHER" id="PTHR21599:SF0">
    <property type="entry name" value="GLYCERATE KINASE"/>
    <property type="match status" value="1"/>
</dbReference>
<dbReference type="Gene3D" id="3.40.50.10350">
    <property type="entry name" value="Glycerate kinase, domain 1"/>
    <property type="match status" value="2"/>
</dbReference>
<name>A0A9X3NEM8_9ACTN</name>
<dbReference type="Gene3D" id="3.90.1510.10">
    <property type="entry name" value="Glycerate kinase, domain 2"/>
    <property type="match status" value="2"/>
</dbReference>